<feature type="region of interest" description="Disordered" evidence="1">
    <location>
        <begin position="111"/>
        <end position="148"/>
    </location>
</feature>
<name>A0AB34IHR0_PRYPA</name>
<evidence type="ECO:0000313" key="3">
    <source>
        <dbReference type="Proteomes" id="UP001515480"/>
    </source>
</evidence>
<reference evidence="2 3" key="1">
    <citation type="journal article" date="2024" name="Science">
        <title>Giant polyketide synthase enzymes in the biosynthesis of giant marine polyether toxins.</title>
        <authorList>
            <person name="Fallon T.R."/>
            <person name="Shende V.V."/>
            <person name="Wierzbicki I.H."/>
            <person name="Pendleton A.L."/>
            <person name="Watervoot N.F."/>
            <person name="Auber R.P."/>
            <person name="Gonzalez D.J."/>
            <person name="Wisecaver J.H."/>
            <person name="Moore B.S."/>
        </authorList>
    </citation>
    <scope>NUCLEOTIDE SEQUENCE [LARGE SCALE GENOMIC DNA]</scope>
    <source>
        <strain evidence="2 3">12B1</strain>
    </source>
</reference>
<dbReference type="EMBL" id="JBGBPQ010000027">
    <property type="protein sequence ID" value="KAL1498557.1"/>
    <property type="molecule type" value="Genomic_DNA"/>
</dbReference>
<protein>
    <submittedName>
        <fullName evidence="2">Uncharacterized protein</fullName>
    </submittedName>
</protein>
<proteinExistence type="predicted"/>
<sequence length="148" mass="17059">MVLTREDVAAIETVEHYIHDEDQCYLMLYGEGVFDTIPIEADYTVGDMKMWIKYHKNIDPSTYDLVGPKGKWKMGAGSEVLPDETVISDVMGDRFENKWLMQLSLFPKKKNPDTGEMESTFETIEEWVPPPPEEAYVTTEEDEPDDKD</sequence>
<dbReference type="AlphaFoldDB" id="A0AB34IHR0"/>
<dbReference type="Proteomes" id="UP001515480">
    <property type="component" value="Unassembled WGS sequence"/>
</dbReference>
<evidence type="ECO:0000313" key="2">
    <source>
        <dbReference type="EMBL" id="KAL1498557.1"/>
    </source>
</evidence>
<feature type="compositionally biased region" description="Acidic residues" evidence="1">
    <location>
        <begin position="139"/>
        <end position="148"/>
    </location>
</feature>
<accession>A0AB34IHR0</accession>
<evidence type="ECO:0000256" key="1">
    <source>
        <dbReference type="SAM" id="MobiDB-lite"/>
    </source>
</evidence>
<organism evidence="2 3">
    <name type="scientific">Prymnesium parvum</name>
    <name type="common">Toxic golden alga</name>
    <dbReference type="NCBI Taxonomy" id="97485"/>
    <lineage>
        <taxon>Eukaryota</taxon>
        <taxon>Haptista</taxon>
        <taxon>Haptophyta</taxon>
        <taxon>Prymnesiophyceae</taxon>
        <taxon>Prymnesiales</taxon>
        <taxon>Prymnesiaceae</taxon>
        <taxon>Prymnesium</taxon>
    </lineage>
</organism>
<comment type="caution">
    <text evidence="2">The sequence shown here is derived from an EMBL/GenBank/DDBJ whole genome shotgun (WGS) entry which is preliminary data.</text>
</comment>
<gene>
    <name evidence="2" type="ORF">AB1Y20_013876</name>
</gene>
<keyword evidence="3" id="KW-1185">Reference proteome</keyword>